<dbReference type="PANTHER" id="PTHR24148">
    <property type="entry name" value="ANKYRIN REPEAT DOMAIN-CONTAINING PROTEIN 39 HOMOLOG-RELATED"/>
    <property type="match status" value="1"/>
</dbReference>
<protein>
    <recommendedName>
        <fullName evidence="1">Heterokaryon incompatibility domain-containing protein</fullName>
    </recommendedName>
</protein>
<evidence type="ECO:0000313" key="3">
    <source>
        <dbReference type="Proteomes" id="UP000256645"/>
    </source>
</evidence>
<dbReference type="PANTHER" id="PTHR24148:SF64">
    <property type="entry name" value="HETEROKARYON INCOMPATIBILITY DOMAIN-CONTAINING PROTEIN"/>
    <property type="match status" value="1"/>
</dbReference>
<dbReference type="STRING" id="1849047.A0A3D8Q8Y8"/>
<keyword evidence="3" id="KW-1185">Reference proteome</keyword>
<feature type="domain" description="Heterokaryon incompatibility" evidence="1">
    <location>
        <begin position="63"/>
        <end position="202"/>
    </location>
</feature>
<organism evidence="2 3">
    <name type="scientific">Coleophoma cylindrospora</name>
    <dbReference type="NCBI Taxonomy" id="1849047"/>
    <lineage>
        <taxon>Eukaryota</taxon>
        <taxon>Fungi</taxon>
        <taxon>Dikarya</taxon>
        <taxon>Ascomycota</taxon>
        <taxon>Pezizomycotina</taxon>
        <taxon>Leotiomycetes</taxon>
        <taxon>Helotiales</taxon>
        <taxon>Dermateaceae</taxon>
        <taxon>Coleophoma</taxon>
    </lineage>
</organism>
<evidence type="ECO:0000259" key="1">
    <source>
        <dbReference type="Pfam" id="PF06985"/>
    </source>
</evidence>
<dbReference type="AlphaFoldDB" id="A0A3D8Q8Y8"/>
<dbReference type="EMBL" id="PDLM01000018">
    <property type="protein sequence ID" value="RDW58127.1"/>
    <property type="molecule type" value="Genomic_DNA"/>
</dbReference>
<dbReference type="InterPro" id="IPR010730">
    <property type="entry name" value="HET"/>
</dbReference>
<gene>
    <name evidence="2" type="ORF">BP6252_13538</name>
</gene>
<dbReference type="InterPro" id="IPR052895">
    <property type="entry name" value="HetReg/Transcr_Mod"/>
</dbReference>
<sequence>MEIPVDTVSQDTKFTYGPLSGNAGEIRLIELLPGDEWSPIECILRIVALPVNHTGKAGAGPMYSAVSYTWGSIDRRRSVTLDGKSISVRENLWMALFYLRSKTDSLTLWIDALCINQSDVVERNEQVGRMGEIYGRAQQVILWLGKPTDESYHALDFFRSLATPEQREAERIGDGDQKSKILQSTFDLCQRPYWRRLWVIQELVRATKIIIRCGTELIAWDDLCSGLDFIKLHTIEEELPQNTLQRVLDLASLRTLYHQSGCELFQLLACSATAECLDPRDKIYGLLGLANDCKDEGFVADYNKSIWELYYDVIIFYSHQCMEQEVSQCDVDWRTPGIVQFSGMLQQLLFQDIILGNSKPYTGLPNSELSEIFHFTGFFAGSVVAIGPAVSDLNDSENLRHGLLAAWYNIIRPKAVVERGQAYEMIRRALDLSIETAAGFSKRINPIRKSSSQAVIGPRARESITRTNSHDAIFPPPRNRCFPTIDSVKSSQSKGPRLAFVQHKSASWIGVVPFTVQPGDLVASFLGCEIAAILRPSSGGHCGIFGTGMLVPCTADALRSLENDVDASHTGQEEVNFSVDIKTLHKLSR</sequence>
<comment type="caution">
    <text evidence="2">The sequence shown here is derived from an EMBL/GenBank/DDBJ whole genome shotgun (WGS) entry which is preliminary data.</text>
</comment>
<evidence type="ECO:0000313" key="2">
    <source>
        <dbReference type="EMBL" id="RDW58127.1"/>
    </source>
</evidence>
<accession>A0A3D8Q8Y8</accession>
<name>A0A3D8Q8Y8_9HELO</name>
<proteinExistence type="predicted"/>
<dbReference type="Pfam" id="PF06985">
    <property type="entry name" value="HET"/>
    <property type="match status" value="1"/>
</dbReference>
<dbReference type="OrthoDB" id="2157530at2759"/>
<dbReference type="Proteomes" id="UP000256645">
    <property type="component" value="Unassembled WGS sequence"/>
</dbReference>
<reference evidence="2 3" key="1">
    <citation type="journal article" date="2018" name="IMA Fungus">
        <title>IMA Genome-F 9: Draft genome sequence of Annulohypoxylon stygium, Aspergillus mulundensis, Berkeleyomyces basicola (syn. Thielaviopsis basicola), Ceratocystis smalleyi, two Cercospora beticola strains, Coleophoma cylindrospora, Fusarium fracticaudum, Phialophora cf. hyalina, and Morchella septimelata.</title>
        <authorList>
            <person name="Wingfield B.D."/>
            <person name="Bills G.F."/>
            <person name="Dong Y."/>
            <person name="Huang W."/>
            <person name="Nel W.J."/>
            <person name="Swalarsk-Parry B.S."/>
            <person name="Vaghefi N."/>
            <person name="Wilken P.M."/>
            <person name="An Z."/>
            <person name="de Beer Z.W."/>
            <person name="De Vos L."/>
            <person name="Chen L."/>
            <person name="Duong T.A."/>
            <person name="Gao Y."/>
            <person name="Hammerbacher A."/>
            <person name="Kikkert J.R."/>
            <person name="Li Y."/>
            <person name="Li H."/>
            <person name="Li K."/>
            <person name="Li Q."/>
            <person name="Liu X."/>
            <person name="Ma X."/>
            <person name="Naidoo K."/>
            <person name="Pethybridge S.J."/>
            <person name="Sun J."/>
            <person name="Steenkamp E.T."/>
            <person name="van der Nest M.A."/>
            <person name="van Wyk S."/>
            <person name="Wingfield M.J."/>
            <person name="Xiong C."/>
            <person name="Yue Q."/>
            <person name="Zhang X."/>
        </authorList>
    </citation>
    <scope>NUCLEOTIDE SEQUENCE [LARGE SCALE GENOMIC DNA]</scope>
    <source>
        <strain evidence="2 3">BP6252</strain>
    </source>
</reference>